<dbReference type="EMBL" id="CP053586">
    <property type="protein sequence ID" value="WNZ23676.1"/>
    <property type="molecule type" value="Genomic_DNA"/>
</dbReference>
<dbReference type="SMART" id="SM00382">
    <property type="entry name" value="AAA"/>
    <property type="match status" value="1"/>
</dbReference>
<dbReference type="Pfam" id="PF00005">
    <property type="entry name" value="ABC_tran"/>
    <property type="match status" value="1"/>
</dbReference>
<organism evidence="5">
    <name type="scientific">Leptolyngbya sp. NK1-12</name>
    <dbReference type="NCBI Taxonomy" id="2547451"/>
    <lineage>
        <taxon>Bacteria</taxon>
        <taxon>Bacillati</taxon>
        <taxon>Cyanobacteriota</taxon>
        <taxon>Cyanophyceae</taxon>
        <taxon>Leptolyngbyales</taxon>
        <taxon>Leptolyngbyaceae</taxon>
        <taxon>Leptolyngbya group</taxon>
        <taxon>Leptolyngbya</taxon>
    </lineage>
</organism>
<proteinExistence type="predicted"/>
<dbReference type="InterPro" id="IPR050763">
    <property type="entry name" value="ABC_transporter_ATP-binding"/>
</dbReference>
<keyword evidence="1" id="KW-0813">Transport</keyword>
<name>A0AA96WK13_9CYAN</name>
<dbReference type="InterPro" id="IPR027417">
    <property type="entry name" value="P-loop_NTPase"/>
</dbReference>
<accession>A0AA96WK13</accession>
<keyword evidence="2" id="KW-0547">Nucleotide-binding</keyword>
<dbReference type="InterPro" id="IPR017871">
    <property type="entry name" value="ABC_transporter-like_CS"/>
</dbReference>
<evidence type="ECO:0000259" key="4">
    <source>
        <dbReference type="PROSITE" id="PS50893"/>
    </source>
</evidence>
<gene>
    <name evidence="5" type="ORF">HJG54_12970</name>
</gene>
<dbReference type="SUPFAM" id="SSF52540">
    <property type="entry name" value="P-loop containing nucleoside triphosphate hydrolases"/>
    <property type="match status" value="1"/>
</dbReference>
<dbReference type="Gene3D" id="3.40.50.300">
    <property type="entry name" value="P-loop containing nucleotide triphosphate hydrolases"/>
    <property type="match status" value="1"/>
</dbReference>
<dbReference type="PROSITE" id="PS00211">
    <property type="entry name" value="ABC_TRANSPORTER_1"/>
    <property type="match status" value="1"/>
</dbReference>
<sequence length="337" mass="37117">MSIITVENLSKIYPVAVKEPGLAGTLLHFFKRTYRAVPAVQSVSFQIEAGEVVGFLGPNGAGKTTTLKMLTGLIHPSTGQVKVAGHVPFRREAAFLRKITLVMGQKQQLLWDLPALDSLRINAAVYDISDSEFRQRVGELSDMLTLSDKLNQPVRKLSLGERMKAELLAALIHRPSVLFLDEPTLGLDVNAQVSVREFLRQYNQLYGATVLLTSHYMADITALCKRVLVIYAGQLIYDGSLDGLLERFAPCREITVELAEDQPTADLQIFGEVKEAAGRMVRFIVPQEDLTQTIARLLAKLEIVDLTVTDPPIEEVIGQVFRSGTALNTSEFGGATH</sequence>
<dbReference type="PANTHER" id="PTHR42711:SF4">
    <property type="entry name" value="ABC TRANSPORTER RELATED"/>
    <property type="match status" value="1"/>
</dbReference>
<dbReference type="InterPro" id="IPR003593">
    <property type="entry name" value="AAA+_ATPase"/>
</dbReference>
<dbReference type="RefSeq" id="WP_316435391.1">
    <property type="nucleotide sequence ID" value="NZ_CP053586.1"/>
</dbReference>
<dbReference type="GO" id="GO:0005524">
    <property type="term" value="F:ATP binding"/>
    <property type="evidence" value="ECO:0007669"/>
    <property type="project" value="UniProtKB-KW"/>
</dbReference>
<evidence type="ECO:0000256" key="2">
    <source>
        <dbReference type="ARBA" id="ARBA00022741"/>
    </source>
</evidence>
<reference evidence="5" key="1">
    <citation type="submission" date="2020-05" db="EMBL/GenBank/DDBJ databases">
        <authorList>
            <person name="Zhu T."/>
            <person name="Keshari N."/>
            <person name="Lu X."/>
        </authorList>
    </citation>
    <scope>NUCLEOTIDE SEQUENCE</scope>
    <source>
        <strain evidence="5">NK1-12</strain>
    </source>
</reference>
<evidence type="ECO:0000256" key="1">
    <source>
        <dbReference type="ARBA" id="ARBA00022448"/>
    </source>
</evidence>
<evidence type="ECO:0000313" key="5">
    <source>
        <dbReference type="EMBL" id="WNZ23676.1"/>
    </source>
</evidence>
<dbReference type="InterPro" id="IPR003439">
    <property type="entry name" value="ABC_transporter-like_ATP-bd"/>
</dbReference>
<feature type="domain" description="ABC transporter" evidence="4">
    <location>
        <begin position="4"/>
        <end position="257"/>
    </location>
</feature>
<evidence type="ECO:0000256" key="3">
    <source>
        <dbReference type="ARBA" id="ARBA00022840"/>
    </source>
</evidence>
<keyword evidence="3 5" id="KW-0067">ATP-binding</keyword>
<dbReference type="AlphaFoldDB" id="A0AA96WK13"/>
<dbReference type="GO" id="GO:0016887">
    <property type="term" value="F:ATP hydrolysis activity"/>
    <property type="evidence" value="ECO:0007669"/>
    <property type="project" value="InterPro"/>
</dbReference>
<dbReference type="PANTHER" id="PTHR42711">
    <property type="entry name" value="ABC TRANSPORTER ATP-BINDING PROTEIN"/>
    <property type="match status" value="1"/>
</dbReference>
<dbReference type="PROSITE" id="PS50893">
    <property type="entry name" value="ABC_TRANSPORTER_2"/>
    <property type="match status" value="1"/>
</dbReference>
<protein>
    <submittedName>
        <fullName evidence="5">ATP-binding cassette domain-containing protein</fullName>
    </submittedName>
</protein>
<dbReference type="CDD" id="cd03267">
    <property type="entry name" value="ABC_NatA_like"/>
    <property type="match status" value="1"/>
</dbReference>